<dbReference type="InterPro" id="IPR013751">
    <property type="entry name" value="ACP_syn_III_N"/>
</dbReference>
<dbReference type="Pfam" id="PF08541">
    <property type="entry name" value="ACP_syn_III_C"/>
    <property type="match status" value="1"/>
</dbReference>
<name>A0A1Q8C6I6_9PSEU</name>
<proteinExistence type="predicted"/>
<dbReference type="OrthoDB" id="4758553at2"/>
<evidence type="ECO:0000313" key="5">
    <source>
        <dbReference type="EMBL" id="OLF09958.1"/>
    </source>
</evidence>
<dbReference type="Pfam" id="PF08545">
    <property type="entry name" value="ACP_syn_III"/>
    <property type="match status" value="1"/>
</dbReference>
<dbReference type="PANTHER" id="PTHR34069">
    <property type="entry name" value="3-OXOACYL-[ACYL-CARRIER-PROTEIN] SYNTHASE 3"/>
    <property type="match status" value="1"/>
</dbReference>
<dbReference type="GO" id="GO:0044550">
    <property type="term" value="P:secondary metabolite biosynthetic process"/>
    <property type="evidence" value="ECO:0007669"/>
    <property type="project" value="TreeGrafter"/>
</dbReference>
<dbReference type="Gene3D" id="3.40.47.10">
    <property type="match status" value="2"/>
</dbReference>
<dbReference type="GO" id="GO:0004315">
    <property type="term" value="F:3-oxoacyl-[acyl-carrier-protein] synthase activity"/>
    <property type="evidence" value="ECO:0007669"/>
    <property type="project" value="InterPro"/>
</dbReference>
<dbReference type="EMBL" id="MSIE01000080">
    <property type="protein sequence ID" value="OLF09958.1"/>
    <property type="molecule type" value="Genomic_DNA"/>
</dbReference>
<keyword evidence="6" id="KW-1185">Reference proteome</keyword>
<dbReference type="InterPro" id="IPR013747">
    <property type="entry name" value="ACP_syn_III_C"/>
</dbReference>
<dbReference type="STRING" id="1912961.BU204_32280"/>
<keyword evidence="1" id="KW-0808">Transferase</keyword>
<dbReference type="PANTHER" id="PTHR34069:SF2">
    <property type="entry name" value="BETA-KETOACYL-[ACYL-CARRIER-PROTEIN] SYNTHASE III"/>
    <property type="match status" value="1"/>
</dbReference>
<feature type="domain" description="Beta-ketoacyl-[acyl-carrier-protein] synthase III N-terminal" evidence="4">
    <location>
        <begin position="114"/>
        <end position="186"/>
    </location>
</feature>
<evidence type="ECO:0000256" key="1">
    <source>
        <dbReference type="ARBA" id="ARBA00022679"/>
    </source>
</evidence>
<protein>
    <submittedName>
        <fullName evidence="5">3-oxoacyl-ACP synthase</fullName>
    </submittedName>
</protein>
<accession>A0A1Q8C6I6</accession>
<dbReference type="SUPFAM" id="SSF53901">
    <property type="entry name" value="Thiolase-like"/>
    <property type="match status" value="1"/>
</dbReference>
<evidence type="ECO:0000256" key="2">
    <source>
        <dbReference type="ARBA" id="ARBA00023315"/>
    </source>
</evidence>
<evidence type="ECO:0000259" key="3">
    <source>
        <dbReference type="Pfam" id="PF08541"/>
    </source>
</evidence>
<dbReference type="Proteomes" id="UP000185596">
    <property type="component" value="Unassembled WGS sequence"/>
</dbReference>
<feature type="domain" description="Beta-ketoacyl-[acyl-carrier-protein] synthase III C-terminal" evidence="3">
    <location>
        <begin position="245"/>
        <end position="334"/>
    </location>
</feature>
<dbReference type="RefSeq" id="WP_075129587.1">
    <property type="nucleotide sequence ID" value="NZ_MSIE01000080.1"/>
</dbReference>
<organism evidence="5 6">
    <name type="scientific">Actinophytocola xanthii</name>
    <dbReference type="NCBI Taxonomy" id="1912961"/>
    <lineage>
        <taxon>Bacteria</taxon>
        <taxon>Bacillati</taxon>
        <taxon>Actinomycetota</taxon>
        <taxon>Actinomycetes</taxon>
        <taxon>Pseudonocardiales</taxon>
        <taxon>Pseudonocardiaceae</taxon>
    </lineage>
</organism>
<dbReference type="AlphaFoldDB" id="A0A1Q8C6I6"/>
<dbReference type="GO" id="GO:0006633">
    <property type="term" value="P:fatty acid biosynthetic process"/>
    <property type="evidence" value="ECO:0007669"/>
    <property type="project" value="InterPro"/>
</dbReference>
<evidence type="ECO:0000259" key="4">
    <source>
        <dbReference type="Pfam" id="PF08545"/>
    </source>
</evidence>
<dbReference type="InterPro" id="IPR016039">
    <property type="entry name" value="Thiolase-like"/>
</dbReference>
<comment type="caution">
    <text evidence="5">The sequence shown here is derived from an EMBL/GenBank/DDBJ whole genome shotgun (WGS) entry which is preliminary data.</text>
</comment>
<keyword evidence="2" id="KW-0012">Acyltransferase</keyword>
<evidence type="ECO:0000313" key="6">
    <source>
        <dbReference type="Proteomes" id="UP000185596"/>
    </source>
</evidence>
<sequence>MNPVSLVGLGSYLPAAEIGLDFFFGDAVPDDPMSNSPLFRQPTTRRHVAPGERAAEMIRAAAAPVFERRGISPAGNVEVLITNVLLPDALFTGCGAEAADLLGCTPEWVIDLHNGGCASFPYMLKLARTLIGSGEARTALVCNVQNTAGQVFAQPGVRRQPHAAVPGDGCGVAYLTAGGHSPVLGVETRNLPEFAMDLGPATTDGRRFWEPGAGELDVRFAEDRTAEIIARGNALVPEVVGDLCKRINVSPADIDVLITNQPNRIFLRTWRAALGLEPHRHLDTFDRYGNLYGAGAPVTFADAVETGAVKDGDLVVLAGFAHAGDFAAAAAVRWHS</sequence>
<reference evidence="5 6" key="1">
    <citation type="submission" date="2016-12" db="EMBL/GenBank/DDBJ databases">
        <title>The draft genome sequence of Actinophytocola sp. 11-183.</title>
        <authorList>
            <person name="Wang W."/>
            <person name="Yuan L."/>
        </authorList>
    </citation>
    <scope>NUCLEOTIDE SEQUENCE [LARGE SCALE GENOMIC DNA]</scope>
    <source>
        <strain evidence="5 6">11-183</strain>
    </source>
</reference>
<gene>
    <name evidence="5" type="ORF">BU204_32280</name>
</gene>